<evidence type="ECO:0000256" key="9">
    <source>
        <dbReference type="ARBA" id="ARBA00022741"/>
    </source>
</evidence>
<dbReference type="GO" id="GO:0000131">
    <property type="term" value="C:incipient cellular bud site"/>
    <property type="evidence" value="ECO:0007669"/>
    <property type="project" value="EnsemblFungi"/>
</dbReference>
<dbReference type="GO" id="GO:0070301">
    <property type="term" value="P:cellular response to hydrogen peroxide"/>
    <property type="evidence" value="ECO:0007669"/>
    <property type="project" value="EnsemblFungi"/>
</dbReference>
<feature type="binding site" evidence="17">
    <location>
        <position position="640"/>
    </location>
    <ligand>
        <name>ATP</name>
        <dbReference type="ChEBI" id="CHEBI:30616"/>
    </ligand>
</feature>
<dbReference type="PROSITE" id="PS00107">
    <property type="entry name" value="PROTEIN_KINASE_ATP"/>
    <property type="match status" value="1"/>
</dbReference>
<dbReference type="GO" id="GO:0035376">
    <property type="term" value="P:sterol import"/>
    <property type="evidence" value="ECO:0007669"/>
    <property type="project" value="EnsemblFungi"/>
</dbReference>
<keyword evidence="6" id="KW-0589">Pheromone response</keyword>
<dbReference type="PANTHER" id="PTHR45832:SF22">
    <property type="entry name" value="SERINE_THREONINE-PROTEIN KINASE SAMKA-RELATED"/>
    <property type="match status" value="1"/>
</dbReference>
<dbReference type="GO" id="GO:0010629">
    <property type="term" value="P:negative regulation of gene expression"/>
    <property type="evidence" value="ECO:0007669"/>
    <property type="project" value="EnsemblFungi"/>
</dbReference>
<keyword evidence="11 17" id="KW-0067">ATP-binding</keyword>
<dbReference type="Proteomes" id="UP000001640">
    <property type="component" value="Chromosome 1"/>
</dbReference>
<evidence type="ECO:0000313" key="22">
    <source>
        <dbReference type="Proteomes" id="UP000001640"/>
    </source>
</evidence>
<dbReference type="KEGG" id="ncs:NCAS_0A05050"/>
<dbReference type="Gene3D" id="3.90.810.10">
    <property type="entry name" value="CRIB domain"/>
    <property type="match status" value="1"/>
</dbReference>
<evidence type="ECO:0000259" key="20">
    <source>
        <dbReference type="PROSITE" id="PS50108"/>
    </source>
</evidence>
<dbReference type="GO" id="GO:0106310">
    <property type="term" value="F:protein serine kinase activity"/>
    <property type="evidence" value="ECO:0007669"/>
    <property type="project" value="RHEA"/>
</dbReference>
<evidence type="ECO:0000313" key="21">
    <source>
        <dbReference type="EMBL" id="CCC67063.1"/>
    </source>
</evidence>
<dbReference type="InterPro" id="IPR051931">
    <property type="entry name" value="PAK3-like"/>
</dbReference>
<comment type="catalytic activity">
    <reaction evidence="14">
        <text>L-seryl-[protein] + ATP = O-phospho-L-seryl-[protein] + ADP + H(+)</text>
        <dbReference type="Rhea" id="RHEA:17989"/>
        <dbReference type="Rhea" id="RHEA-COMP:9863"/>
        <dbReference type="Rhea" id="RHEA-COMP:11604"/>
        <dbReference type="ChEBI" id="CHEBI:15378"/>
        <dbReference type="ChEBI" id="CHEBI:29999"/>
        <dbReference type="ChEBI" id="CHEBI:30616"/>
        <dbReference type="ChEBI" id="CHEBI:83421"/>
        <dbReference type="ChEBI" id="CHEBI:456216"/>
        <dbReference type="EC" id="2.7.11.1"/>
    </reaction>
</comment>
<feature type="region of interest" description="Disordered" evidence="18">
    <location>
        <begin position="93"/>
        <end position="162"/>
    </location>
</feature>
<feature type="compositionally biased region" description="Polar residues" evidence="18">
    <location>
        <begin position="197"/>
        <end position="224"/>
    </location>
</feature>
<feature type="compositionally biased region" description="Polar residues" evidence="18">
    <location>
        <begin position="447"/>
        <end position="478"/>
    </location>
</feature>
<proteinExistence type="inferred from homology"/>
<dbReference type="eggNOG" id="KOG0578">
    <property type="taxonomic scope" value="Eukaryota"/>
</dbReference>
<dbReference type="GO" id="GO:0000750">
    <property type="term" value="P:pheromone-dependent signal transduction involved in conjugation with cellular fusion"/>
    <property type="evidence" value="ECO:0007669"/>
    <property type="project" value="EnsemblFungi"/>
</dbReference>
<keyword evidence="8" id="KW-0808">Transferase</keyword>
<dbReference type="FunFam" id="3.30.200.20:FF:000385">
    <property type="entry name" value="Non-specific serine/threonine protein kinase"/>
    <property type="match status" value="1"/>
</dbReference>
<feature type="region of interest" description="Disordered" evidence="18">
    <location>
        <begin position="403"/>
        <end position="589"/>
    </location>
</feature>
<evidence type="ECO:0000256" key="8">
    <source>
        <dbReference type="ARBA" id="ARBA00022679"/>
    </source>
</evidence>
<organism evidence="21 22">
    <name type="scientific">Naumovozyma castellii</name>
    <name type="common">Yeast</name>
    <name type="synonym">Saccharomyces castellii</name>
    <dbReference type="NCBI Taxonomy" id="27288"/>
    <lineage>
        <taxon>Eukaryota</taxon>
        <taxon>Fungi</taxon>
        <taxon>Dikarya</taxon>
        <taxon>Ascomycota</taxon>
        <taxon>Saccharomycotina</taxon>
        <taxon>Saccharomycetes</taxon>
        <taxon>Saccharomycetales</taxon>
        <taxon>Saccharomycetaceae</taxon>
        <taxon>Naumovozyma</taxon>
    </lineage>
</organism>
<dbReference type="InterPro" id="IPR000095">
    <property type="entry name" value="CRIB_dom"/>
</dbReference>
<dbReference type="GO" id="GO:0007121">
    <property type="term" value="P:bipolar cellular bud site selection"/>
    <property type="evidence" value="ECO:0007669"/>
    <property type="project" value="EnsemblFungi"/>
</dbReference>
<evidence type="ECO:0000256" key="13">
    <source>
        <dbReference type="ARBA" id="ARBA00047899"/>
    </source>
</evidence>
<dbReference type="InterPro" id="IPR033923">
    <property type="entry name" value="PAK_BD"/>
</dbReference>
<evidence type="ECO:0000259" key="19">
    <source>
        <dbReference type="PROSITE" id="PS50011"/>
    </source>
</evidence>
<dbReference type="PROSITE" id="PS00108">
    <property type="entry name" value="PROTEIN_KINASE_ST"/>
    <property type="match status" value="1"/>
</dbReference>
<dbReference type="EC" id="2.7.11.1" evidence="4"/>
<name>G0V6H0_NAUCA</name>
<dbReference type="GeneID" id="96900547"/>
<reference evidence="21 22" key="1">
    <citation type="journal article" date="2011" name="Proc. Natl. Acad. Sci. U.S.A.">
        <title>Evolutionary erosion of yeast sex chromosomes by mating-type switching accidents.</title>
        <authorList>
            <person name="Gordon J.L."/>
            <person name="Armisen D."/>
            <person name="Proux-Wera E."/>
            <person name="Oheigeartaigh S.S."/>
            <person name="Byrne K.P."/>
            <person name="Wolfe K.H."/>
        </authorList>
    </citation>
    <scope>NUCLEOTIDE SEQUENCE [LARGE SCALE GENOMIC DNA]</scope>
    <source>
        <strain evidence="22">ATCC 76901 / BCRC 22586 / CBS 4309 / NBRC 1992 / NRRL Y-12630</strain>
    </source>
</reference>
<dbReference type="InterPro" id="IPR036936">
    <property type="entry name" value="CRIB_dom_sf"/>
</dbReference>
<dbReference type="SMART" id="SM00285">
    <property type="entry name" value="PBD"/>
    <property type="match status" value="1"/>
</dbReference>
<keyword evidence="12" id="KW-0539">Nucleus</keyword>
<feature type="compositionally biased region" description="Polar residues" evidence="18">
    <location>
        <begin position="496"/>
        <end position="515"/>
    </location>
</feature>
<dbReference type="STRING" id="1064592.G0V6H0"/>
<feature type="compositionally biased region" description="Basic and acidic residues" evidence="18">
    <location>
        <begin position="32"/>
        <end position="46"/>
    </location>
</feature>
<feature type="domain" description="CRIB" evidence="20">
    <location>
        <begin position="327"/>
        <end position="340"/>
    </location>
</feature>
<dbReference type="GO" id="GO:0043065">
    <property type="term" value="P:positive regulation of apoptotic process"/>
    <property type="evidence" value="ECO:0007669"/>
    <property type="project" value="EnsemblFungi"/>
</dbReference>
<evidence type="ECO:0000256" key="1">
    <source>
        <dbReference type="ARBA" id="ARBA00004123"/>
    </source>
</evidence>
<dbReference type="GO" id="GO:0043332">
    <property type="term" value="C:mating projection tip"/>
    <property type="evidence" value="ECO:0007669"/>
    <property type="project" value="EnsemblFungi"/>
</dbReference>
<dbReference type="HOGENOM" id="CLU_000288_26_3_1"/>
<comment type="subcellular location">
    <subcellularLocation>
        <location evidence="2">Cytoplasm</location>
    </subcellularLocation>
    <subcellularLocation>
        <location evidence="1">Nucleus</location>
    </subcellularLocation>
</comment>
<protein>
    <recommendedName>
        <fullName evidence="15">Serine/threonine-protein kinase STE20</fullName>
        <ecNumber evidence="4">2.7.11.1</ecNumber>
    </recommendedName>
    <alternativeName>
        <fullName evidence="16">Serine/threonine-protein kinase ste20</fullName>
    </alternativeName>
</protein>
<keyword evidence="7" id="KW-0723">Serine/threonine-protein kinase</keyword>
<dbReference type="InterPro" id="IPR017441">
    <property type="entry name" value="Protein_kinase_ATP_BS"/>
</dbReference>
<dbReference type="GO" id="GO:0007124">
    <property type="term" value="P:pseudohyphal growth"/>
    <property type="evidence" value="ECO:0007669"/>
    <property type="project" value="EnsemblFungi"/>
</dbReference>
<dbReference type="GO" id="GO:0000011">
    <property type="term" value="P:vacuole inheritance"/>
    <property type="evidence" value="ECO:0007669"/>
    <property type="project" value="EnsemblFungi"/>
</dbReference>
<feature type="compositionally biased region" description="Polar residues" evidence="18">
    <location>
        <begin position="14"/>
        <end position="29"/>
    </location>
</feature>
<evidence type="ECO:0000256" key="18">
    <source>
        <dbReference type="SAM" id="MobiDB-lite"/>
    </source>
</evidence>
<dbReference type="FunFam" id="1.10.510.10:FF:000011">
    <property type="entry name" value="Non-specific serine/threonine protein kinase"/>
    <property type="match status" value="1"/>
</dbReference>
<feature type="compositionally biased region" description="Basic and acidic residues" evidence="18">
    <location>
        <begin position="574"/>
        <end position="588"/>
    </location>
</feature>
<dbReference type="PROSITE" id="PS50011">
    <property type="entry name" value="PROTEIN_KINASE_DOM"/>
    <property type="match status" value="1"/>
</dbReference>
<feature type="compositionally biased region" description="Polar residues" evidence="18">
    <location>
        <begin position="564"/>
        <end position="573"/>
    </location>
</feature>
<dbReference type="FunFam" id="3.90.810.10:FF:000007">
    <property type="entry name" value="Non-specific serine/threonine protein kinase"/>
    <property type="match status" value="1"/>
</dbReference>
<dbReference type="GO" id="GO:0007232">
    <property type="term" value="P:osmosensory signaling pathway via Sho1 osmosensor"/>
    <property type="evidence" value="ECO:0007669"/>
    <property type="project" value="EnsemblFungi"/>
</dbReference>
<dbReference type="FunCoup" id="G0V6H0">
    <property type="interactions" value="501"/>
</dbReference>
<dbReference type="CDD" id="cd01093">
    <property type="entry name" value="CRIB_PAK_like"/>
    <property type="match status" value="1"/>
</dbReference>
<feature type="region of interest" description="Disordered" evidence="18">
    <location>
        <begin position="1"/>
        <end position="58"/>
    </location>
</feature>
<evidence type="ECO:0000256" key="17">
    <source>
        <dbReference type="PROSITE-ProRule" id="PRU10141"/>
    </source>
</evidence>
<dbReference type="OMA" id="YNAKHVH"/>
<feature type="compositionally biased region" description="Low complexity" evidence="18">
    <location>
        <begin position="255"/>
        <end position="284"/>
    </location>
</feature>
<dbReference type="SMART" id="SM00220">
    <property type="entry name" value="S_TKc"/>
    <property type="match status" value="1"/>
</dbReference>
<evidence type="ECO:0000256" key="15">
    <source>
        <dbReference type="ARBA" id="ARBA00070332"/>
    </source>
</evidence>
<comment type="similarity">
    <text evidence="3">Belongs to the protein kinase superfamily. STE Ser/Thr protein kinase family. STE20 subfamily.</text>
</comment>
<dbReference type="EMBL" id="HE576752">
    <property type="protein sequence ID" value="CCC67063.1"/>
    <property type="molecule type" value="Genomic_DNA"/>
</dbReference>
<reference key="2">
    <citation type="submission" date="2011-08" db="EMBL/GenBank/DDBJ databases">
        <title>Genome sequence of Naumovozyma castellii.</title>
        <authorList>
            <person name="Gordon J.L."/>
            <person name="Armisen D."/>
            <person name="Proux-Wera E."/>
            <person name="OhEigeartaigh S.S."/>
            <person name="Byrne K.P."/>
            <person name="Wolfe K.H."/>
        </authorList>
    </citation>
    <scope>NUCLEOTIDE SEQUENCE</scope>
    <source>
        <strain>Type strain:CBS 4309</strain>
    </source>
</reference>
<evidence type="ECO:0000256" key="3">
    <source>
        <dbReference type="ARBA" id="ARBA00008874"/>
    </source>
</evidence>
<dbReference type="InterPro" id="IPR000719">
    <property type="entry name" value="Prot_kinase_dom"/>
</dbReference>
<dbReference type="OrthoDB" id="248923at2759"/>
<keyword evidence="9 17" id="KW-0547">Nucleotide-binding</keyword>
<dbReference type="GO" id="GO:0005634">
    <property type="term" value="C:nucleus"/>
    <property type="evidence" value="ECO:0007669"/>
    <property type="project" value="UniProtKB-SubCell"/>
</dbReference>
<accession>G0V6H0</accession>
<dbReference type="GO" id="GO:0044025">
    <property type="term" value="F:histone H2BS14 kinase activity"/>
    <property type="evidence" value="ECO:0007669"/>
    <property type="project" value="EnsemblFungi"/>
</dbReference>
<gene>
    <name evidence="21" type="primary">NCAS0A05050</name>
    <name evidence="21" type="ordered locus">NCAS_0A05050</name>
</gene>
<dbReference type="AlphaFoldDB" id="G0V6H0"/>
<evidence type="ECO:0000256" key="2">
    <source>
        <dbReference type="ARBA" id="ARBA00004496"/>
    </source>
</evidence>
<feature type="compositionally biased region" description="Basic and acidic residues" evidence="18">
    <location>
        <begin position="1"/>
        <end position="12"/>
    </location>
</feature>
<evidence type="ECO:0000256" key="10">
    <source>
        <dbReference type="ARBA" id="ARBA00022777"/>
    </source>
</evidence>
<dbReference type="GO" id="GO:0007118">
    <property type="term" value="P:budding cell apical bud growth"/>
    <property type="evidence" value="ECO:0007669"/>
    <property type="project" value="EnsemblFungi"/>
</dbReference>
<dbReference type="SUPFAM" id="SSF56112">
    <property type="entry name" value="Protein kinase-like (PK-like)"/>
    <property type="match status" value="1"/>
</dbReference>
<dbReference type="Gene3D" id="3.30.200.20">
    <property type="entry name" value="Phosphorylase Kinase, domain 1"/>
    <property type="match status" value="1"/>
</dbReference>
<dbReference type="CDD" id="cd06614">
    <property type="entry name" value="STKc_PAK"/>
    <property type="match status" value="1"/>
</dbReference>
<dbReference type="InParanoid" id="G0V6H0"/>
<evidence type="ECO:0000256" key="14">
    <source>
        <dbReference type="ARBA" id="ARBA00048679"/>
    </source>
</evidence>
<dbReference type="GO" id="GO:0008349">
    <property type="term" value="F:MAP kinase kinase kinase kinase activity"/>
    <property type="evidence" value="ECO:0007669"/>
    <property type="project" value="EnsemblFungi"/>
</dbReference>
<dbReference type="GO" id="GO:0001403">
    <property type="term" value="P:invasive growth in response to glucose limitation"/>
    <property type="evidence" value="ECO:0007669"/>
    <property type="project" value="EnsemblFungi"/>
</dbReference>
<dbReference type="GO" id="GO:0005737">
    <property type="term" value="C:cytoplasm"/>
    <property type="evidence" value="ECO:0007669"/>
    <property type="project" value="UniProtKB-SubCell"/>
</dbReference>
<dbReference type="InterPro" id="IPR011009">
    <property type="entry name" value="Kinase-like_dom_sf"/>
</dbReference>
<dbReference type="GO" id="GO:0000122">
    <property type="term" value="P:negative regulation of transcription by RNA polymerase II"/>
    <property type="evidence" value="ECO:0007669"/>
    <property type="project" value="EnsemblFungi"/>
</dbReference>
<dbReference type="GO" id="GO:0001402">
    <property type="term" value="P:signal transduction involved in filamentous growth"/>
    <property type="evidence" value="ECO:0007669"/>
    <property type="project" value="EnsemblFungi"/>
</dbReference>
<dbReference type="GO" id="GO:0007096">
    <property type="term" value="P:regulation of exit from mitosis"/>
    <property type="evidence" value="ECO:0007669"/>
    <property type="project" value="EnsemblFungi"/>
</dbReference>
<comment type="catalytic activity">
    <reaction evidence="13">
        <text>L-threonyl-[protein] + ATP = O-phospho-L-threonyl-[protein] + ADP + H(+)</text>
        <dbReference type="Rhea" id="RHEA:46608"/>
        <dbReference type="Rhea" id="RHEA-COMP:11060"/>
        <dbReference type="Rhea" id="RHEA-COMP:11605"/>
        <dbReference type="ChEBI" id="CHEBI:15378"/>
        <dbReference type="ChEBI" id="CHEBI:30013"/>
        <dbReference type="ChEBI" id="CHEBI:30616"/>
        <dbReference type="ChEBI" id="CHEBI:61977"/>
        <dbReference type="ChEBI" id="CHEBI:456216"/>
        <dbReference type="EC" id="2.7.11.1"/>
    </reaction>
</comment>
<evidence type="ECO:0000256" key="4">
    <source>
        <dbReference type="ARBA" id="ARBA00012513"/>
    </source>
</evidence>
<feature type="compositionally biased region" description="Low complexity" evidence="18">
    <location>
        <begin position="93"/>
        <end position="114"/>
    </location>
</feature>
<feature type="compositionally biased region" description="Polar residues" evidence="18">
    <location>
        <begin position="522"/>
        <end position="533"/>
    </location>
</feature>
<dbReference type="GO" id="GO:2000910">
    <property type="term" value="P:negative regulation of sterol import"/>
    <property type="evidence" value="ECO:0007669"/>
    <property type="project" value="EnsemblFungi"/>
</dbReference>
<dbReference type="Pfam" id="PF00069">
    <property type="entry name" value="Pkinase"/>
    <property type="match status" value="1"/>
</dbReference>
<keyword evidence="22" id="KW-1185">Reference proteome</keyword>
<dbReference type="PROSITE" id="PS50108">
    <property type="entry name" value="CRIB"/>
    <property type="match status" value="1"/>
</dbReference>
<evidence type="ECO:0000256" key="5">
    <source>
        <dbReference type="ARBA" id="ARBA00022490"/>
    </source>
</evidence>
<dbReference type="RefSeq" id="XP_003673449.1">
    <property type="nucleotide sequence ID" value="XM_003673401.1"/>
</dbReference>
<dbReference type="PANTHER" id="PTHR45832">
    <property type="entry name" value="SERINE/THREONINE-PROTEIN KINASE SAMKA-RELATED-RELATED"/>
    <property type="match status" value="1"/>
</dbReference>
<dbReference type="Gene3D" id="1.10.510.10">
    <property type="entry name" value="Transferase(Phosphotransferase) domain 1"/>
    <property type="match status" value="1"/>
</dbReference>
<dbReference type="InterPro" id="IPR008271">
    <property type="entry name" value="Ser/Thr_kinase_AS"/>
</dbReference>
<evidence type="ECO:0000256" key="7">
    <source>
        <dbReference type="ARBA" id="ARBA00022527"/>
    </source>
</evidence>
<dbReference type="Pfam" id="PF00786">
    <property type="entry name" value="PBD"/>
    <property type="match status" value="1"/>
</dbReference>
<feature type="compositionally biased region" description="Low complexity" evidence="18">
    <location>
        <begin position="409"/>
        <end position="422"/>
    </location>
</feature>
<feature type="compositionally biased region" description="Polar residues" evidence="18">
    <location>
        <begin position="126"/>
        <end position="162"/>
    </location>
</feature>
<sequence>MTDANRYREADPSTHLSQKSESSSISTVNPEIHVEQEDVRSSEMEQQHNYTSMDPKNMEARVQIPLSPSLNGQSEQQQTSVSLDDPIQFTRVSSSSVLTNSSSNDSTSELPSTSMNGRKEVLGVVSPTTANSTPKTISNINGSSNITPTYQDSQELSTIGDNTNSTIRISSSDKNINSTLNDTFTTTDSTYDLTEMQQPGSMVSTTSESKYGIRSSTPVTSNSVGLPKHIPKFNTTTKISTIPNMKTARPVIKPSGSSNNSSKAQLSSSIASSSKTSSTTSFQSYDGKTKGSSNSSLMKGVFSSFVQNIKRTSQGEKRKSNSSSVKISTPYNAKHIHHVGIDSKTGEYTGLPEEWEKLLTSSGISKKEQQQNMQTVMDIVRFYQDVSESTGEDKVFKTFNIEGSDKTKSSSSPSLRSNSNSTVNKSENIVTPTLGYDSPRQGFSAFETPSRTSNLSSPKRDVSTASTTGSMSSQSANVANGKFIPSRPAPRPPGKQGSQGSPFITQSSSVSTTPIGTPISGRHSTSRTPSRQTTLKKEEQPLPPLPQKQQNEPHIPPIPRTDARMTNNNNISREASRKNSEKKRLEREHRKKQLYAKLKEICSEGDPSKIYTNLVKIGQGASGGVYIANEIGSNESVAIKQMNLEKQPKKELIINEILVMKGSRHPNIVNFIDSYLLDGDLWVIMEYMEGGSLTDVVTHCILTEGQIGAVCRETLSGLQFLHSKGVLHRDIKSDNILLSISGDIKLTDFGFCAQINEINLKRTTMVGTPYWMAPEVVSRKEYGPKVDIWSLGIMIIEMIEGEPPYLNETPLRALYLIATNGTPELKEPENLSAVLRNFLDWCLKVDPEQRASATDLLNDVFITEHADKNESLAPLVKLARMKKLDENKDDDDF</sequence>
<dbReference type="GO" id="GO:0005524">
    <property type="term" value="F:ATP binding"/>
    <property type="evidence" value="ECO:0007669"/>
    <property type="project" value="UniProtKB-UniRule"/>
</dbReference>
<feature type="domain" description="Protein kinase" evidence="19">
    <location>
        <begin position="611"/>
        <end position="862"/>
    </location>
</feature>
<keyword evidence="5" id="KW-0963">Cytoplasm</keyword>
<evidence type="ECO:0000256" key="12">
    <source>
        <dbReference type="ARBA" id="ARBA00023242"/>
    </source>
</evidence>
<feature type="compositionally biased region" description="Polar residues" evidence="18">
    <location>
        <begin position="233"/>
        <end position="244"/>
    </location>
</feature>
<dbReference type="GO" id="GO:0034063">
    <property type="term" value="P:stress granule assembly"/>
    <property type="evidence" value="ECO:0007669"/>
    <property type="project" value="EnsemblFungi"/>
</dbReference>
<keyword evidence="10" id="KW-0418">Kinase</keyword>
<feature type="region of interest" description="Disordered" evidence="18">
    <location>
        <begin position="197"/>
        <end position="294"/>
    </location>
</feature>
<evidence type="ECO:0000256" key="16">
    <source>
        <dbReference type="ARBA" id="ARBA00071463"/>
    </source>
</evidence>
<evidence type="ECO:0000256" key="6">
    <source>
        <dbReference type="ARBA" id="ARBA00022507"/>
    </source>
</evidence>
<evidence type="ECO:0000256" key="11">
    <source>
        <dbReference type="ARBA" id="ARBA00022840"/>
    </source>
</evidence>